<feature type="compositionally biased region" description="Polar residues" evidence="5">
    <location>
        <begin position="97"/>
        <end position="108"/>
    </location>
</feature>
<dbReference type="InterPro" id="IPR013325">
    <property type="entry name" value="RNA_pol_sigma_r2"/>
</dbReference>
<evidence type="ECO:0000256" key="1">
    <source>
        <dbReference type="ARBA" id="ARBA00010641"/>
    </source>
</evidence>
<evidence type="ECO:0000259" key="6">
    <source>
        <dbReference type="Pfam" id="PF04542"/>
    </source>
</evidence>
<keyword evidence="4" id="KW-0804">Transcription</keyword>
<dbReference type="PANTHER" id="PTHR43133">
    <property type="entry name" value="RNA POLYMERASE ECF-TYPE SIGMA FACTO"/>
    <property type="match status" value="1"/>
</dbReference>
<feature type="region of interest" description="Disordered" evidence="5">
    <location>
        <begin position="83"/>
        <end position="118"/>
    </location>
</feature>
<dbReference type="Gene3D" id="1.10.10.10">
    <property type="entry name" value="Winged helix-like DNA-binding domain superfamily/Winged helix DNA-binding domain"/>
    <property type="match status" value="1"/>
</dbReference>
<evidence type="ECO:0000256" key="3">
    <source>
        <dbReference type="ARBA" id="ARBA00023082"/>
    </source>
</evidence>
<evidence type="ECO:0000256" key="5">
    <source>
        <dbReference type="SAM" id="MobiDB-lite"/>
    </source>
</evidence>
<dbReference type="Gene3D" id="1.10.1740.10">
    <property type="match status" value="1"/>
</dbReference>
<name>A0ABT7HDY3_9GAMM</name>
<protein>
    <submittedName>
        <fullName evidence="8">RNA polymerase sigma factor</fullName>
    </submittedName>
</protein>
<dbReference type="SUPFAM" id="SSF88659">
    <property type="entry name" value="Sigma3 and sigma4 domains of RNA polymerase sigma factors"/>
    <property type="match status" value="1"/>
</dbReference>
<dbReference type="NCBIfam" id="TIGR02937">
    <property type="entry name" value="sigma70-ECF"/>
    <property type="match status" value="1"/>
</dbReference>
<dbReference type="RefSeq" id="WP_285368487.1">
    <property type="nucleotide sequence ID" value="NZ_JASSQD010000002.1"/>
</dbReference>
<evidence type="ECO:0000256" key="4">
    <source>
        <dbReference type="ARBA" id="ARBA00023163"/>
    </source>
</evidence>
<dbReference type="PANTHER" id="PTHR43133:SF25">
    <property type="entry name" value="RNA POLYMERASE SIGMA FACTOR RFAY-RELATED"/>
    <property type="match status" value="1"/>
</dbReference>
<keyword evidence="9" id="KW-1185">Reference proteome</keyword>
<accession>A0ABT7HDY3</accession>
<dbReference type="EMBL" id="JASSQD010000002">
    <property type="protein sequence ID" value="MDK9558568.1"/>
    <property type="molecule type" value="Genomic_DNA"/>
</dbReference>
<dbReference type="SUPFAM" id="SSF88946">
    <property type="entry name" value="Sigma2 domain of RNA polymerase sigma factors"/>
    <property type="match status" value="1"/>
</dbReference>
<dbReference type="Proteomes" id="UP001223547">
    <property type="component" value="Unassembled WGS sequence"/>
</dbReference>
<sequence length="195" mass="22885">MALLPFRQSKSKRFERLVHPHLRPLHTFAYRLTGSQHDAEDLVQDVVTKLFPKVDELERVEDLRPWLHRVLYRQFVDNVRKRPAGREVSENALGPKDQQTPFLETLSGTEPDPLTHTDNDRRSAILHRLIGELQPDQRTLLLLHDSEGWRQEDIAEILDVPLGTIKSRLHRVRALLRTKLQEEMEPFEEQQRGCQ</sequence>
<proteinExistence type="inferred from homology"/>
<evidence type="ECO:0000313" key="8">
    <source>
        <dbReference type="EMBL" id="MDK9558568.1"/>
    </source>
</evidence>
<comment type="caution">
    <text evidence="8">The sequence shown here is derived from an EMBL/GenBank/DDBJ whole genome shotgun (WGS) entry which is preliminary data.</text>
</comment>
<organism evidence="8 9">
    <name type="scientific">Marinobacter albus</name>
    <dbReference type="NCBI Taxonomy" id="3030833"/>
    <lineage>
        <taxon>Bacteria</taxon>
        <taxon>Pseudomonadati</taxon>
        <taxon>Pseudomonadota</taxon>
        <taxon>Gammaproteobacteria</taxon>
        <taxon>Pseudomonadales</taxon>
        <taxon>Marinobacteraceae</taxon>
        <taxon>Marinobacter</taxon>
    </lineage>
</organism>
<gene>
    <name evidence="8" type="ORF">QQF73_13120</name>
</gene>
<dbReference type="InterPro" id="IPR014284">
    <property type="entry name" value="RNA_pol_sigma-70_dom"/>
</dbReference>
<reference evidence="8 9" key="1">
    <citation type="submission" date="2023-05" db="EMBL/GenBank/DDBJ databases">
        <title>Marinobacter albus sp. nov., a marine bacterium isolated from sand in a coastal intertidal zone of huludao.</title>
        <authorList>
            <person name="Deng T."/>
        </authorList>
    </citation>
    <scope>NUCLEOTIDE SEQUENCE [LARGE SCALE GENOMIC DNA]</scope>
    <source>
        <strain evidence="8 9">M216</strain>
    </source>
</reference>
<dbReference type="CDD" id="cd06171">
    <property type="entry name" value="Sigma70_r4"/>
    <property type="match status" value="1"/>
</dbReference>
<feature type="domain" description="RNA polymerase sigma factor 70 region 4 type 2" evidence="7">
    <location>
        <begin position="125"/>
        <end position="176"/>
    </location>
</feature>
<dbReference type="Pfam" id="PF08281">
    <property type="entry name" value="Sigma70_r4_2"/>
    <property type="match status" value="1"/>
</dbReference>
<keyword evidence="3" id="KW-0731">Sigma factor</keyword>
<dbReference type="InterPro" id="IPR013249">
    <property type="entry name" value="RNA_pol_sigma70_r4_t2"/>
</dbReference>
<dbReference type="InterPro" id="IPR013324">
    <property type="entry name" value="RNA_pol_sigma_r3/r4-like"/>
</dbReference>
<evidence type="ECO:0000256" key="2">
    <source>
        <dbReference type="ARBA" id="ARBA00023015"/>
    </source>
</evidence>
<keyword evidence="2" id="KW-0805">Transcription regulation</keyword>
<dbReference type="InterPro" id="IPR036388">
    <property type="entry name" value="WH-like_DNA-bd_sf"/>
</dbReference>
<comment type="similarity">
    <text evidence="1">Belongs to the sigma-70 factor family. ECF subfamily.</text>
</comment>
<dbReference type="InterPro" id="IPR007627">
    <property type="entry name" value="RNA_pol_sigma70_r2"/>
</dbReference>
<feature type="domain" description="RNA polymerase sigma-70 region 2" evidence="6">
    <location>
        <begin position="17"/>
        <end position="82"/>
    </location>
</feature>
<dbReference type="Pfam" id="PF04542">
    <property type="entry name" value="Sigma70_r2"/>
    <property type="match status" value="1"/>
</dbReference>
<dbReference type="InterPro" id="IPR039425">
    <property type="entry name" value="RNA_pol_sigma-70-like"/>
</dbReference>
<evidence type="ECO:0000259" key="7">
    <source>
        <dbReference type="Pfam" id="PF08281"/>
    </source>
</evidence>
<evidence type="ECO:0000313" key="9">
    <source>
        <dbReference type="Proteomes" id="UP001223547"/>
    </source>
</evidence>